<dbReference type="InterPro" id="IPR052159">
    <property type="entry name" value="Competence_DNA_uptake"/>
</dbReference>
<dbReference type="InterPro" id="IPR004477">
    <property type="entry name" value="ComEC_N"/>
</dbReference>
<evidence type="ECO:0000259" key="8">
    <source>
        <dbReference type="Pfam" id="PF13567"/>
    </source>
</evidence>
<evidence type="ECO:0000259" key="7">
    <source>
        <dbReference type="Pfam" id="PF03772"/>
    </source>
</evidence>
<feature type="transmembrane region" description="Helical" evidence="6">
    <location>
        <begin position="57"/>
        <end position="78"/>
    </location>
</feature>
<keyword evidence="10" id="KW-1185">Reference proteome</keyword>
<dbReference type="InterPro" id="IPR025405">
    <property type="entry name" value="DUF4131"/>
</dbReference>
<evidence type="ECO:0000256" key="1">
    <source>
        <dbReference type="ARBA" id="ARBA00004651"/>
    </source>
</evidence>
<feature type="transmembrane region" description="Helical" evidence="6">
    <location>
        <begin position="481"/>
        <end position="503"/>
    </location>
</feature>
<keyword evidence="4 6" id="KW-1133">Transmembrane helix</keyword>
<name>A0A1M6G598_9FLAO</name>
<dbReference type="Pfam" id="PF03772">
    <property type="entry name" value="Competence"/>
    <property type="match status" value="1"/>
</dbReference>
<feature type="transmembrane region" description="Helical" evidence="6">
    <location>
        <begin position="256"/>
        <end position="277"/>
    </location>
</feature>
<feature type="transmembrane region" description="Helical" evidence="6">
    <location>
        <begin position="7"/>
        <end position="25"/>
    </location>
</feature>
<feature type="transmembrane region" description="Helical" evidence="6">
    <location>
        <begin position="388"/>
        <end position="411"/>
    </location>
</feature>
<dbReference type="PANTHER" id="PTHR30619">
    <property type="entry name" value="DNA INTERNALIZATION/COMPETENCE PROTEIN COMEC/REC2"/>
    <property type="match status" value="1"/>
</dbReference>
<keyword evidence="3 6" id="KW-0812">Transmembrane</keyword>
<evidence type="ECO:0000313" key="9">
    <source>
        <dbReference type="EMBL" id="SHJ05093.1"/>
    </source>
</evidence>
<feature type="transmembrane region" description="Helical" evidence="6">
    <location>
        <begin position="335"/>
        <end position="354"/>
    </location>
</feature>
<dbReference type="AlphaFoldDB" id="A0A1M6G598"/>
<evidence type="ECO:0000256" key="4">
    <source>
        <dbReference type="ARBA" id="ARBA00022989"/>
    </source>
</evidence>
<organism evidence="9 10">
    <name type="scientific">Algibacter luteus</name>
    <dbReference type="NCBI Taxonomy" id="1178825"/>
    <lineage>
        <taxon>Bacteria</taxon>
        <taxon>Pseudomonadati</taxon>
        <taxon>Bacteroidota</taxon>
        <taxon>Flavobacteriia</taxon>
        <taxon>Flavobacteriales</taxon>
        <taxon>Flavobacteriaceae</taxon>
        <taxon>Algibacter</taxon>
    </lineage>
</organism>
<feature type="transmembrane region" description="Helical" evidence="6">
    <location>
        <begin position="417"/>
        <end position="444"/>
    </location>
</feature>
<dbReference type="NCBIfam" id="TIGR00360">
    <property type="entry name" value="ComEC_N-term"/>
    <property type="match status" value="1"/>
</dbReference>
<protein>
    <submittedName>
        <fullName evidence="9">Competence protein ComEC</fullName>
    </submittedName>
</protein>
<proteinExistence type="predicted"/>
<feature type="transmembrane region" description="Helical" evidence="6">
    <location>
        <begin position="31"/>
        <end position="50"/>
    </location>
</feature>
<gene>
    <name evidence="9" type="ORF">SAMN05216261_2610</name>
</gene>
<evidence type="ECO:0000313" key="10">
    <source>
        <dbReference type="Proteomes" id="UP000184396"/>
    </source>
</evidence>
<dbReference type="Pfam" id="PF13567">
    <property type="entry name" value="DUF4131"/>
    <property type="match status" value="1"/>
</dbReference>
<keyword evidence="2" id="KW-1003">Cell membrane</keyword>
<feature type="transmembrane region" description="Helical" evidence="6">
    <location>
        <begin position="360"/>
        <end position="379"/>
    </location>
</feature>
<dbReference type="OrthoDB" id="9761531at2"/>
<keyword evidence="5 6" id="KW-0472">Membrane</keyword>
<feature type="domain" description="ComEC/Rec2-related protein" evidence="7">
    <location>
        <begin position="235"/>
        <end position="501"/>
    </location>
</feature>
<feature type="domain" description="DUF4131" evidence="8">
    <location>
        <begin position="29"/>
        <end position="192"/>
    </location>
</feature>
<sequence>MRLLNFAIIKLTFCLIIGIIIGYLIDISLQLSIALTAILLILLAVIYIITHKQFTQSIWFGLITFFVTISIGVLTTNFHNQKNFSNHYTHVISAENNHLKTITFRVREVLKPGNFYDKYVIDILEIEGKQTTGKTLLNIQKDSLQNPLKVDNVFISKAEFKNLIHPLNPHQFDYKNYLKKKYIYHQLFINEDVLFPVESNTKTLLGIADDIRQHVNDKLKLYHFNPDELAIINALLMGQRQDISDEVYTSYTNAGAIHILAVSGLHVGIILIILGFILKPIERLKHGKLIKTILLLSILWSFALLAGLSASVTRAVTMFSIVAIAINLKRPTNIFNTLAISIFVILLFKPLFIFDVGFQLSYLAVFAIVTIDPLLYCIWKPKYWLTNVFWHTFTITISAQFGIIPVSLYYFHQFPSLFFISNLVIIPGLGIILGFGILVILLAVLNMLPQFLADVFGHVIYLMNSFVGWVSKQEAFLFKDISFSLLYVLVSYLVIITFVRLLFKKNYLNLKLFLSAILIAQGALFFNTFNKPSNEFIVFHKSRNSLLGNLSNNKIVIANDFDSITRAHNKIIKDYTVGNHIKTVLEDSIKPIYQLNKKHLLIIDSLGVYNIKSINPEYILLRQSPKINLNRLIDSLKPKQIIADGSNYKTYIDHWENICEKRKLPFHQTSKKGAFIINY</sequence>
<dbReference type="eggNOG" id="COG0658">
    <property type="taxonomic scope" value="Bacteria"/>
</dbReference>
<evidence type="ECO:0000256" key="5">
    <source>
        <dbReference type="ARBA" id="ARBA00023136"/>
    </source>
</evidence>
<evidence type="ECO:0000256" key="6">
    <source>
        <dbReference type="SAM" id="Phobius"/>
    </source>
</evidence>
<evidence type="ECO:0000256" key="2">
    <source>
        <dbReference type="ARBA" id="ARBA00022475"/>
    </source>
</evidence>
<dbReference type="STRING" id="1178825.SAMN05216261_2610"/>
<dbReference type="RefSeq" id="WP_019387936.1">
    <property type="nucleotide sequence ID" value="NZ_ALIH01000008.1"/>
</dbReference>
<feature type="transmembrane region" description="Helical" evidence="6">
    <location>
        <begin position="289"/>
        <end position="306"/>
    </location>
</feature>
<dbReference type="EMBL" id="FQYK01000007">
    <property type="protein sequence ID" value="SHJ05093.1"/>
    <property type="molecule type" value="Genomic_DNA"/>
</dbReference>
<comment type="subcellular location">
    <subcellularLocation>
        <location evidence="1">Cell membrane</location>
        <topology evidence="1">Multi-pass membrane protein</topology>
    </subcellularLocation>
</comment>
<dbReference type="PANTHER" id="PTHR30619:SF1">
    <property type="entry name" value="RECOMBINATION PROTEIN 2"/>
    <property type="match status" value="1"/>
</dbReference>
<dbReference type="Proteomes" id="UP000184396">
    <property type="component" value="Unassembled WGS sequence"/>
</dbReference>
<feature type="transmembrane region" description="Helical" evidence="6">
    <location>
        <begin position="510"/>
        <end position="529"/>
    </location>
</feature>
<feature type="transmembrane region" description="Helical" evidence="6">
    <location>
        <begin position="451"/>
        <end position="469"/>
    </location>
</feature>
<accession>A0A1M6G598</accession>
<evidence type="ECO:0000256" key="3">
    <source>
        <dbReference type="ARBA" id="ARBA00022692"/>
    </source>
</evidence>
<reference evidence="9 10" key="1">
    <citation type="submission" date="2016-11" db="EMBL/GenBank/DDBJ databases">
        <authorList>
            <person name="Jaros S."/>
            <person name="Januszkiewicz K."/>
            <person name="Wedrychowicz H."/>
        </authorList>
    </citation>
    <scope>NUCLEOTIDE SEQUENCE [LARGE SCALE GENOMIC DNA]</scope>
    <source>
        <strain evidence="9 10">CGMCC 1.12213</strain>
    </source>
</reference>
<dbReference type="GO" id="GO:0005886">
    <property type="term" value="C:plasma membrane"/>
    <property type="evidence" value="ECO:0007669"/>
    <property type="project" value="UniProtKB-SubCell"/>
</dbReference>